<accession>A0A382U6F1</accession>
<dbReference type="AlphaFoldDB" id="A0A382U6F1"/>
<organism evidence="1">
    <name type="scientific">marine metagenome</name>
    <dbReference type="NCBI Taxonomy" id="408172"/>
    <lineage>
        <taxon>unclassified sequences</taxon>
        <taxon>metagenomes</taxon>
        <taxon>ecological metagenomes</taxon>
    </lineage>
</organism>
<proteinExistence type="predicted"/>
<gene>
    <name evidence="1" type="ORF">METZ01_LOCUS382319</name>
</gene>
<dbReference type="EMBL" id="UINC01141619">
    <property type="protein sequence ID" value="SVD29465.1"/>
    <property type="molecule type" value="Genomic_DNA"/>
</dbReference>
<evidence type="ECO:0000313" key="1">
    <source>
        <dbReference type="EMBL" id="SVD29465.1"/>
    </source>
</evidence>
<sequence>MIAPNYENHFTIFTTSRFKKEILEKKIPNNI</sequence>
<protein>
    <submittedName>
        <fullName evidence="1">Uncharacterized protein</fullName>
    </submittedName>
</protein>
<name>A0A382U6F1_9ZZZZ</name>
<reference evidence="1" key="1">
    <citation type="submission" date="2018-05" db="EMBL/GenBank/DDBJ databases">
        <authorList>
            <person name="Lanie J.A."/>
            <person name="Ng W.-L."/>
            <person name="Kazmierczak K.M."/>
            <person name="Andrzejewski T.M."/>
            <person name="Davidsen T.M."/>
            <person name="Wayne K.J."/>
            <person name="Tettelin H."/>
            <person name="Glass J.I."/>
            <person name="Rusch D."/>
            <person name="Podicherti R."/>
            <person name="Tsui H.-C.T."/>
            <person name="Winkler M.E."/>
        </authorList>
    </citation>
    <scope>NUCLEOTIDE SEQUENCE</scope>
</reference>
<feature type="non-terminal residue" evidence="1">
    <location>
        <position position="31"/>
    </location>
</feature>